<sequence length="90" mass="10111">MVDPRDPGTIAMLLSHKKRRGRPPTGNAKTAAERMRAYRARHVTVKSDVLRSVISQCQEIQQLLESNQALRNELDAAYAEIERLRSGPGK</sequence>
<proteinExistence type="predicted"/>
<evidence type="ECO:0000313" key="2">
    <source>
        <dbReference type="EMBL" id="RDS83742.1"/>
    </source>
</evidence>
<dbReference type="RefSeq" id="WP_115494454.1">
    <property type="nucleotide sequence ID" value="NZ_QRBE01000002.1"/>
</dbReference>
<dbReference type="EMBL" id="QRBE01000002">
    <property type="protein sequence ID" value="RDS83742.1"/>
    <property type="molecule type" value="Genomic_DNA"/>
</dbReference>
<feature type="coiled-coil region" evidence="1">
    <location>
        <begin position="60"/>
        <end position="87"/>
    </location>
</feature>
<dbReference type="AlphaFoldDB" id="A0A370X5Y4"/>
<keyword evidence="1" id="KW-0175">Coiled coil</keyword>
<protein>
    <submittedName>
        <fullName evidence="2">Uncharacterized protein</fullName>
    </submittedName>
</protein>
<accession>A0A370X5Y4</accession>
<gene>
    <name evidence="2" type="ORF">DWU98_05345</name>
</gene>
<name>A0A370X5Y4_9GAMM</name>
<organism evidence="2 3">
    <name type="scientific">Dyella monticola</name>
    <dbReference type="NCBI Taxonomy" id="1927958"/>
    <lineage>
        <taxon>Bacteria</taxon>
        <taxon>Pseudomonadati</taxon>
        <taxon>Pseudomonadota</taxon>
        <taxon>Gammaproteobacteria</taxon>
        <taxon>Lysobacterales</taxon>
        <taxon>Rhodanobacteraceae</taxon>
        <taxon>Dyella</taxon>
    </lineage>
</organism>
<dbReference type="Proteomes" id="UP000254258">
    <property type="component" value="Unassembled WGS sequence"/>
</dbReference>
<reference evidence="2 3" key="1">
    <citation type="submission" date="2018-07" db="EMBL/GenBank/DDBJ databases">
        <title>Dyella monticola sp. nov. and Dyella psychrodurans sp. nov. isolated from monsoon evergreen broad-leaved forest soil of Dinghu Mountain, China.</title>
        <authorList>
            <person name="Gao Z."/>
            <person name="Qiu L."/>
        </authorList>
    </citation>
    <scope>NUCLEOTIDE SEQUENCE [LARGE SCALE GENOMIC DNA]</scope>
    <source>
        <strain evidence="2 3">4G-K06</strain>
    </source>
</reference>
<evidence type="ECO:0000256" key="1">
    <source>
        <dbReference type="SAM" id="Coils"/>
    </source>
</evidence>
<evidence type="ECO:0000313" key="3">
    <source>
        <dbReference type="Proteomes" id="UP000254258"/>
    </source>
</evidence>
<keyword evidence="3" id="KW-1185">Reference proteome</keyword>
<comment type="caution">
    <text evidence="2">The sequence shown here is derived from an EMBL/GenBank/DDBJ whole genome shotgun (WGS) entry which is preliminary data.</text>
</comment>
<dbReference type="OrthoDB" id="5959149at2"/>